<comment type="similarity">
    <text evidence="2">Belongs to the ATP11 family.</text>
</comment>
<organism evidence="5 6">
    <name type="scientific">Ladona fulva</name>
    <name type="common">Scarce chaser dragonfly</name>
    <name type="synonym">Libellula fulva</name>
    <dbReference type="NCBI Taxonomy" id="123851"/>
    <lineage>
        <taxon>Eukaryota</taxon>
        <taxon>Metazoa</taxon>
        <taxon>Ecdysozoa</taxon>
        <taxon>Arthropoda</taxon>
        <taxon>Hexapoda</taxon>
        <taxon>Insecta</taxon>
        <taxon>Pterygota</taxon>
        <taxon>Palaeoptera</taxon>
        <taxon>Odonata</taxon>
        <taxon>Epiprocta</taxon>
        <taxon>Anisoptera</taxon>
        <taxon>Libelluloidea</taxon>
        <taxon>Libellulidae</taxon>
        <taxon>Ladona</taxon>
    </lineage>
</organism>
<comment type="subcellular location">
    <subcellularLocation>
        <location evidence="1">Mitochondrion</location>
    </subcellularLocation>
</comment>
<proteinExistence type="inferred from homology"/>
<dbReference type="AlphaFoldDB" id="A0A8K0P7J5"/>
<evidence type="ECO:0000313" key="6">
    <source>
        <dbReference type="Proteomes" id="UP000792457"/>
    </source>
</evidence>
<reference evidence="5" key="1">
    <citation type="submission" date="2013-04" db="EMBL/GenBank/DDBJ databases">
        <authorList>
            <person name="Qu J."/>
            <person name="Murali S.C."/>
            <person name="Bandaranaike D."/>
            <person name="Bellair M."/>
            <person name="Blankenburg K."/>
            <person name="Chao H."/>
            <person name="Dinh H."/>
            <person name="Doddapaneni H."/>
            <person name="Downs B."/>
            <person name="Dugan-Rocha S."/>
            <person name="Elkadiri S."/>
            <person name="Gnanaolivu R.D."/>
            <person name="Hernandez B."/>
            <person name="Javaid M."/>
            <person name="Jayaseelan J.C."/>
            <person name="Lee S."/>
            <person name="Li M."/>
            <person name="Ming W."/>
            <person name="Munidasa M."/>
            <person name="Muniz J."/>
            <person name="Nguyen L."/>
            <person name="Ongeri F."/>
            <person name="Osuji N."/>
            <person name="Pu L.-L."/>
            <person name="Puazo M."/>
            <person name="Qu C."/>
            <person name="Quiroz J."/>
            <person name="Raj R."/>
            <person name="Weissenberger G."/>
            <person name="Xin Y."/>
            <person name="Zou X."/>
            <person name="Han Y."/>
            <person name="Richards S."/>
            <person name="Worley K."/>
            <person name="Muzny D."/>
            <person name="Gibbs R."/>
        </authorList>
    </citation>
    <scope>NUCLEOTIDE SEQUENCE</scope>
    <source>
        <strain evidence="5">Sampled in the wild</strain>
    </source>
</reference>
<evidence type="ECO:0000313" key="5">
    <source>
        <dbReference type="EMBL" id="KAG8236047.1"/>
    </source>
</evidence>
<keyword evidence="4" id="KW-0496">Mitochondrion</keyword>
<evidence type="ECO:0000256" key="1">
    <source>
        <dbReference type="ARBA" id="ARBA00004173"/>
    </source>
</evidence>
<comment type="caution">
    <text evidence="5">The sequence shown here is derived from an EMBL/GenBank/DDBJ whole genome shotgun (WGS) entry which is preliminary data.</text>
</comment>
<evidence type="ECO:0000256" key="4">
    <source>
        <dbReference type="ARBA" id="ARBA00023128"/>
    </source>
</evidence>
<dbReference type="PANTHER" id="PTHR13126:SF0">
    <property type="entry name" value="ATP SYNTHASE MITOCHONDRIAL F1 COMPLEX ASSEMBLY FACTOR 1"/>
    <property type="match status" value="1"/>
</dbReference>
<protein>
    <submittedName>
        <fullName evidence="5">Uncharacterized protein</fullName>
    </submittedName>
</protein>
<sequence>MCQLSGNEAHFTSLINYQAYKENAPECLTITHYPELLNEKGIVLMRGEFDKNVLNVNEALCLANQMQLYYGKDDEKRDRLLERFTNAPEDFKHMDLIAELECLSL</sequence>
<evidence type="ECO:0000256" key="3">
    <source>
        <dbReference type="ARBA" id="ARBA00022946"/>
    </source>
</evidence>
<keyword evidence="6" id="KW-1185">Reference proteome</keyword>
<evidence type="ECO:0000256" key="2">
    <source>
        <dbReference type="ARBA" id="ARBA00009116"/>
    </source>
</evidence>
<reference evidence="5" key="2">
    <citation type="submission" date="2017-10" db="EMBL/GenBank/DDBJ databases">
        <title>Ladona fulva Genome sequencing and assembly.</title>
        <authorList>
            <person name="Murali S."/>
            <person name="Richards S."/>
            <person name="Bandaranaike D."/>
            <person name="Bellair M."/>
            <person name="Blankenburg K."/>
            <person name="Chao H."/>
            <person name="Dinh H."/>
            <person name="Doddapaneni H."/>
            <person name="Dugan-Rocha S."/>
            <person name="Elkadiri S."/>
            <person name="Gnanaolivu R."/>
            <person name="Hernandez B."/>
            <person name="Skinner E."/>
            <person name="Javaid M."/>
            <person name="Lee S."/>
            <person name="Li M."/>
            <person name="Ming W."/>
            <person name="Munidasa M."/>
            <person name="Muniz J."/>
            <person name="Nguyen L."/>
            <person name="Hughes D."/>
            <person name="Osuji N."/>
            <person name="Pu L.-L."/>
            <person name="Puazo M."/>
            <person name="Qu C."/>
            <person name="Quiroz J."/>
            <person name="Raj R."/>
            <person name="Weissenberger G."/>
            <person name="Xin Y."/>
            <person name="Zou X."/>
            <person name="Han Y."/>
            <person name="Worley K."/>
            <person name="Muzny D."/>
            <person name="Gibbs R."/>
        </authorList>
    </citation>
    <scope>NUCLEOTIDE SEQUENCE</scope>
    <source>
        <strain evidence="5">Sampled in the wild</strain>
    </source>
</reference>
<keyword evidence="3" id="KW-0809">Transit peptide</keyword>
<dbReference type="Proteomes" id="UP000792457">
    <property type="component" value="Unassembled WGS sequence"/>
</dbReference>
<name>A0A8K0P7J5_LADFU</name>
<dbReference type="InterPro" id="IPR010591">
    <property type="entry name" value="ATP11"/>
</dbReference>
<dbReference type="Pfam" id="PF06644">
    <property type="entry name" value="ATP11"/>
    <property type="match status" value="1"/>
</dbReference>
<dbReference type="PANTHER" id="PTHR13126">
    <property type="entry name" value="CHAPERONE ATP11"/>
    <property type="match status" value="1"/>
</dbReference>
<dbReference type="EMBL" id="KZ308981">
    <property type="protein sequence ID" value="KAG8236047.1"/>
    <property type="molecule type" value="Genomic_DNA"/>
</dbReference>
<gene>
    <name evidence="5" type="ORF">J437_LFUL015649</name>
</gene>
<dbReference type="GO" id="GO:0033615">
    <property type="term" value="P:mitochondrial proton-transporting ATP synthase complex assembly"/>
    <property type="evidence" value="ECO:0007669"/>
    <property type="project" value="TreeGrafter"/>
</dbReference>
<dbReference type="GO" id="GO:0005739">
    <property type="term" value="C:mitochondrion"/>
    <property type="evidence" value="ECO:0007669"/>
    <property type="project" value="UniProtKB-SubCell"/>
</dbReference>
<dbReference type="OrthoDB" id="16535at2759"/>
<accession>A0A8K0P7J5</accession>